<dbReference type="Pfam" id="PF10294">
    <property type="entry name" value="Methyltransf_16"/>
    <property type="match status" value="1"/>
</dbReference>
<accession>A0A7S0Q1V5</accession>
<dbReference type="PANTHER" id="PTHR14614">
    <property type="entry name" value="HEPATOCELLULAR CARCINOMA-ASSOCIATED ANTIGEN"/>
    <property type="match status" value="1"/>
</dbReference>
<evidence type="ECO:0008006" key="3">
    <source>
        <dbReference type="Google" id="ProtNLM"/>
    </source>
</evidence>
<protein>
    <recommendedName>
        <fullName evidence="3">Calmodulin-lysine N-methyltransferase</fullName>
    </recommendedName>
</protein>
<dbReference type="EMBL" id="HBEY01015968">
    <property type="protein sequence ID" value="CAD8604393.1"/>
    <property type="molecule type" value="Transcribed_RNA"/>
</dbReference>
<evidence type="ECO:0000313" key="2">
    <source>
        <dbReference type="EMBL" id="CAD8604393.1"/>
    </source>
</evidence>
<reference evidence="2" key="1">
    <citation type="submission" date="2021-01" db="EMBL/GenBank/DDBJ databases">
        <authorList>
            <person name="Corre E."/>
            <person name="Pelletier E."/>
            <person name="Niang G."/>
            <person name="Scheremetjew M."/>
            <person name="Finn R."/>
            <person name="Kale V."/>
            <person name="Holt S."/>
            <person name="Cochrane G."/>
            <person name="Meng A."/>
            <person name="Brown T."/>
            <person name="Cohen L."/>
        </authorList>
    </citation>
    <scope>NUCLEOTIDE SEQUENCE</scope>
    <source>
        <strain evidence="2">PLY182g</strain>
    </source>
</reference>
<dbReference type="AlphaFoldDB" id="A0A7S0Q1V5"/>
<dbReference type="InterPro" id="IPR019410">
    <property type="entry name" value="Methyltransf_16"/>
</dbReference>
<dbReference type="SUPFAM" id="SSF53335">
    <property type="entry name" value="S-adenosyl-L-methionine-dependent methyltransferases"/>
    <property type="match status" value="1"/>
</dbReference>
<feature type="signal peptide" evidence="1">
    <location>
        <begin position="1"/>
        <end position="16"/>
    </location>
</feature>
<feature type="chain" id="PRO_5031397983" description="Calmodulin-lysine N-methyltransferase" evidence="1">
    <location>
        <begin position="17"/>
        <end position="325"/>
    </location>
</feature>
<dbReference type="Gene3D" id="3.40.50.150">
    <property type="entry name" value="Vaccinia Virus protein VP39"/>
    <property type="match status" value="1"/>
</dbReference>
<name>A0A7S0Q1V5_9EUKA</name>
<evidence type="ECO:0000256" key="1">
    <source>
        <dbReference type="SAM" id="SignalP"/>
    </source>
</evidence>
<organism evidence="2">
    <name type="scientific">Coccolithus braarudii</name>
    <dbReference type="NCBI Taxonomy" id="221442"/>
    <lineage>
        <taxon>Eukaryota</taxon>
        <taxon>Haptista</taxon>
        <taxon>Haptophyta</taxon>
        <taxon>Prymnesiophyceae</taxon>
        <taxon>Coccolithales</taxon>
        <taxon>Coccolithaceae</taxon>
        <taxon>Coccolithus</taxon>
    </lineage>
</organism>
<proteinExistence type="predicted"/>
<keyword evidence="1" id="KW-0732">Signal</keyword>
<dbReference type="InterPro" id="IPR029063">
    <property type="entry name" value="SAM-dependent_MTases_sf"/>
</dbReference>
<sequence length="325" mass="33960">MVSCVAFACLAQCAAALTLGTPINFWLLRQEGVVSADEDRLVSAYISSLRVGDSDAEEKALAALTARTIAVEFEPSCHSASTSVVELVELSDGVLAEEIGVDGPRTFMMPGSRVARVDQVEYAAGGLGARAWDASVGLGIYLSQNTRFVLGKSVLELGSGVGLGGISAALVGASTVMLTDVTEGETERRELAELGGAALMQNLVANARLNDVETATATRILDWFDCLADDFEPHAKYQVVIGADLVHDEKYSLPALAAAVATHTAPNGIALLMNGQGRPGVNALPAALQRYGGTVQVEEMTVMHSYGSAGVLLTTYRPGSSDRPT</sequence>
<gene>
    <name evidence="2" type="ORF">CPEL01642_LOCUS7728</name>
</gene>